<dbReference type="Proteomes" id="UP000624279">
    <property type="component" value="Unassembled WGS sequence"/>
</dbReference>
<evidence type="ECO:0000259" key="2">
    <source>
        <dbReference type="Pfam" id="PF21880"/>
    </source>
</evidence>
<keyword evidence="1" id="KW-0732">Signal</keyword>
<protein>
    <recommendedName>
        <fullName evidence="2">DUF6916 domain-containing protein</fullName>
    </recommendedName>
</protein>
<accession>A0ABR6YAQ2</accession>
<evidence type="ECO:0000256" key="1">
    <source>
        <dbReference type="SAM" id="SignalP"/>
    </source>
</evidence>
<name>A0ABR6YAQ2_9BURK</name>
<reference evidence="3 4" key="1">
    <citation type="submission" date="2020-08" db="EMBL/GenBank/DDBJ databases">
        <title>Novel species isolated from subtropical streams in China.</title>
        <authorList>
            <person name="Lu H."/>
        </authorList>
    </citation>
    <scope>NUCLEOTIDE SEQUENCE [LARGE SCALE GENOMIC DNA]</scope>
    <source>
        <strain evidence="3 4">LX15W</strain>
    </source>
</reference>
<sequence length="157" mass="17039">MSSTPGSTRRGFLLFGGASAVAVAAVTSKLTATMPPIENQAANHACDLSLSDNHCLQNFSLADFQSLVGQVFEVQGFLSSSHLKLVSVISHRRPADKRPPDSRQEPFSLQFAAKNGVNIRSEIQDFFHPVMGSFKVLVNQIGNAQANQPQYYEVVFG</sequence>
<evidence type="ECO:0000313" key="4">
    <source>
        <dbReference type="Proteomes" id="UP000624279"/>
    </source>
</evidence>
<feature type="domain" description="DUF6916" evidence="2">
    <location>
        <begin position="59"/>
        <end position="156"/>
    </location>
</feature>
<dbReference type="Pfam" id="PF21880">
    <property type="entry name" value="DUF6916"/>
    <property type="match status" value="1"/>
</dbReference>
<dbReference type="InterPro" id="IPR054209">
    <property type="entry name" value="DUF6916"/>
</dbReference>
<feature type="chain" id="PRO_5045242659" description="DUF6916 domain-containing protein" evidence="1">
    <location>
        <begin position="25"/>
        <end position="157"/>
    </location>
</feature>
<keyword evidence="4" id="KW-1185">Reference proteome</keyword>
<evidence type="ECO:0000313" key="3">
    <source>
        <dbReference type="EMBL" id="MBC3873668.1"/>
    </source>
</evidence>
<dbReference type="InterPro" id="IPR006311">
    <property type="entry name" value="TAT_signal"/>
</dbReference>
<organism evidence="3 4">
    <name type="scientific">Undibacterium flavidum</name>
    <dbReference type="NCBI Taxonomy" id="2762297"/>
    <lineage>
        <taxon>Bacteria</taxon>
        <taxon>Pseudomonadati</taxon>
        <taxon>Pseudomonadota</taxon>
        <taxon>Betaproteobacteria</taxon>
        <taxon>Burkholderiales</taxon>
        <taxon>Oxalobacteraceae</taxon>
        <taxon>Undibacterium</taxon>
    </lineage>
</organism>
<proteinExistence type="predicted"/>
<feature type="signal peptide" evidence="1">
    <location>
        <begin position="1"/>
        <end position="24"/>
    </location>
</feature>
<gene>
    <name evidence="3" type="ORF">H8K55_08715</name>
</gene>
<dbReference type="RefSeq" id="WP_186941706.1">
    <property type="nucleotide sequence ID" value="NZ_JACOGA010000007.1"/>
</dbReference>
<dbReference type="EMBL" id="JACOGA010000007">
    <property type="protein sequence ID" value="MBC3873668.1"/>
    <property type="molecule type" value="Genomic_DNA"/>
</dbReference>
<dbReference type="PROSITE" id="PS51318">
    <property type="entry name" value="TAT"/>
    <property type="match status" value="1"/>
</dbReference>
<comment type="caution">
    <text evidence="3">The sequence shown here is derived from an EMBL/GenBank/DDBJ whole genome shotgun (WGS) entry which is preliminary data.</text>
</comment>